<protein>
    <recommendedName>
        <fullName evidence="3">Phospholipase/carboxylesterase/thioesterase domain-containing protein</fullName>
    </recommendedName>
</protein>
<gene>
    <name evidence="4" type="ORF">GCM10011512_24110</name>
</gene>
<evidence type="ECO:0000313" key="4">
    <source>
        <dbReference type="EMBL" id="GGC96284.1"/>
    </source>
</evidence>
<comment type="caution">
    <text evidence="4">The sequence shown here is derived from an EMBL/GenBank/DDBJ whole genome shotgun (WGS) entry which is preliminary data.</text>
</comment>
<sequence>MPGAFSRPENERAGTHLLVMLHGYGTGEERMESLFATLPAGVTAAAPRGSLDVGGDVGWYLLDPGLRTDQGQVITAASGVLAWLDGVLATGPFASVSLFGFSQGMAMATMLLRLRPGRFRCVIGIGGFVPEVDLLAVTEPLPTRTPYLWQRGTGDRVIHPGALRYTQEWLEENTALTRREFDGVRHVITPAMMIETDLFLREHVLDAG</sequence>
<comment type="similarity">
    <text evidence="1">Belongs to the AB hydrolase superfamily. AB hydrolase 2 family.</text>
</comment>
<name>A0ABQ1PFK7_9MICC</name>
<proteinExistence type="inferred from homology"/>
<keyword evidence="2" id="KW-0378">Hydrolase</keyword>
<evidence type="ECO:0000256" key="2">
    <source>
        <dbReference type="ARBA" id="ARBA00022801"/>
    </source>
</evidence>
<dbReference type="EMBL" id="BMJI01000017">
    <property type="protein sequence ID" value="GGC96284.1"/>
    <property type="molecule type" value="Genomic_DNA"/>
</dbReference>
<evidence type="ECO:0000259" key="3">
    <source>
        <dbReference type="Pfam" id="PF02230"/>
    </source>
</evidence>
<organism evidence="4 5">
    <name type="scientific">Tersicoccus solisilvae</name>
    <dbReference type="NCBI Taxonomy" id="1882339"/>
    <lineage>
        <taxon>Bacteria</taxon>
        <taxon>Bacillati</taxon>
        <taxon>Actinomycetota</taxon>
        <taxon>Actinomycetes</taxon>
        <taxon>Micrococcales</taxon>
        <taxon>Micrococcaceae</taxon>
        <taxon>Tersicoccus</taxon>
    </lineage>
</organism>
<evidence type="ECO:0000256" key="1">
    <source>
        <dbReference type="ARBA" id="ARBA00006499"/>
    </source>
</evidence>
<feature type="domain" description="Phospholipase/carboxylesterase/thioesterase" evidence="3">
    <location>
        <begin position="14"/>
        <end position="203"/>
    </location>
</feature>
<dbReference type="Pfam" id="PF02230">
    <property type="entry name" value="Abhydrolase_2"/>
    <property type="match status" value="1"/>
</dbReference>
<accession>A0ABQ1PFK7</accession>
<reference evidence="5" key="1">
    <citation type="journal article" date="2019" name="Int. J. Syst. Evol. Microbiol.">
        <title>The Global Catalogue of Microorganisms (GCM) 10K type strain sequencing project: providing services to taxonomists for standard genome sequencing and annotation.</title>
        <authorList>
            <consortium name="The Broad Institute Genomics Platform"/>
            <consortium name="The Broad Institute Genome Sequencing Center for Infectious Disease"/>
            <person name="Wu L."/>
            <person name="Ma J."/>
        </authorList>
    </citation>
    <scope>NUCLEOTIDE SEQUENCE [LARGE SCALE GENOMIC DNA]</scope>
    <source>
        <strain evidence="5">CGMCC 1.15480</strain>
    </source>
</reference>
<dbReference type="InterPro" id="IPR003140">
    <property type="entry name" value="PLipase/COase/thioEstase"/>
</dbReference>
<dbReference type="InterPro" id="IPR029058">
    <property type="entry name" value="AB_hydrolase_fold"/>
</dbReference>
<dbReference type="Proteomes" id="UP000597761">
    <property type="component" value="Unassembled WGS sequence"/>
</dbReference>
<dbReference type="SUPFAM" id="SSF53474">
    <property type="entry name" value="alpha/beta-Hydrolases"/>
    <property type="match status" value="1"/>
</dbReference>
<dbReference type="PANTHER" id="PTHR10655">
    <property type="entry name" value="LYSOPHOSPHOLIPASE-RELATED"/>
    <property type="match status" value="1"/>
</dbReference>
<dbReference type="PANTHER" id="PTHR10655:SF17">
    <property type="entry name" value="LYSOPHOSPHOLIPASE-LIKE PROTEIN 1"/>
    <property type="match status" value="1"/>
</dbReference>
<keyword evidence="5" id="KW-1185">Reference proteome</keyword>
<dbReference type="InterPro" id="IPR050565">
    <property type="entry name" value="LYPA1-2/EST-like"/>
</dbReference>
<evidence type="ECO:0000313" key="5">
    <source>
        <dbReference type="Proteomes" id="UP000597761"/>
    </source>
</evidence>
<dbReference type="Gene3D" id="3.40.50.1820">
    <property type="entry name" value="alpha/beta hydrolase"/>
    <property type="match status" value="1"/>
</dbReference>